<dbReference type="SUPFAM" id="SSF56784">
    <property type="entry name" value="HAD-like"/>
    <property type="match status" value="1"/>
</dbReference>
<keyword evidence="1" id="KW-0378">Hydrolase</keyword>
<proteinExistence type="predicted"/>
<organism evidence="1 2">
    <name type="scientific">Microbacterium esteraromaticum</name>
    <dbReference type="NCBI Taxonomy" id="57043"/>
    <lineage>
        <taxon>Bacteria</taxon>
        <taxon>Bacillati</taxon>
        <taxon>Actinomycetota</taxon>
        <taxon>Actinomycetes</taxon>
        <taxon>Micrococcales</taxon>
        <taxon>Microbacteriaceae</taxon>
        <taxon>Microbacterium</taxon>
    </lineage>
</organism>
<accession>A0A7D7WA41</accession>
<evidence type="ECO:0000313" key="1">
    <source>
        <dbReference type="EMBL" id="QMU97235.1"/>
    </source>
</evidence>
<reference evidence="1 2" key="1">
    <citation type="journal article" date="2020" name="Front. Microbiol.">
        <title>Design of Bacterial Strain-Specific qPCR Assays Using NGS Data and Publicly Available Resources and Its Application to Track Biocontrol Strains.</title>
        <authorList>
            <person name="Hernandez I."/>
            <person name="Sant C."/>
            <person name="Martinez R."/>
            <person name="Fernandez C."/>
        </authorList>
    </citation>
    <scope>NUCLEOTIDE SEQUENCE [LARGE SCALE GENOMIC DNA]</scope>
    <source>
        <strain evidence="1 2">B24</strain>
    </source>
</reference>
<dbReference type="InterPro" id="IPR023214">
    <property type="entry name" value="HAD_sf"/>
</dbReference>
<evidence type="ECO:0000313" key="2">
    <source>
        <dbReference type="Proteomes" id="UP000515708"/>
    </source>
</evidence>
<dbReference type="Gene3D" id="1.20.1440.100">
    <property type="entry name" value="SG protein - dephosphorylation function"/>
    <property type="match status" value="1"/>
</dbReference>
<dbReference type="AlphaFoldDB" id="A0A7D7WA41"/>
<dbReference type="GO" id="GO:0016787">
    <property type="term" value="F:hydrolase activity"/>
    <property type="evidence" value="ECO:0007669"/>
    <property type="project" value="UniProtKB-KW"/>
</dbReference>
<dbReference type="Gene3D" id="3.40.50.1000">
    <property type="entry name" value="HAD superfamily/HAD-like"/>
    <property type="match status" value="1"/>
</dbReference>
<gene>
    <name evidence="1" type="ORF">FVO59_08410</name>
</gene>
<dbReference type="InterPro" id="IPR036412">
    <property type="entry name" value="HAD-like_sf"/>
</dbReference>
<sequence>MTIAFDLDGVLSRSDTMAAVVSARLRSRPWLACPIAILAAVAALAPAHGRLRPRCNRAIVHIALAGLQEHEYRHLVRSVARRLASRPGNTSPWIIEALRRAHRDGSAIVTTATERHLATEYLRLIGIEGLPIQASEFRFQRQGPRFARHNVGDAKSTALRASRAQAGLERLYTDSASDLPLARLSTSTVLVEPSRRSLRAFEGSGLSFMTARWTAR</sequence>
<protein>
    <submittedName>
        <fullName evidence="1">Haloacid dehalogenase-like hydrolase</fullName>
    </submittedName>
</protein>
<dbReference type="RefSeq" id="WP_182252229.1">
    <property type="nucleotide sequence ID" value="NZ_CP043732.1"/>
</dbReference>
<dbReference type="Pfam" id="PF12710">
    <property type="entry name" value="HAD"/>
    <property type="match status" value="1"/>
</dbReference>
<dbReference type="EMBL" id="CP043732">
    <property type="protein sequence ID" value="QMU97235.1"/>
    <property type="molecule type" value="Genomic_DNA"/>
</dbReference>
<dbReference type="Proteomes" id="UP000515708">
    <property type="component" value="Chromosome"/>
</dbReference>
<name>A0A7D7WA41_9MICO</name>